<evidence type="ECO:0000313" key="7">
    <source>
        <dbReference type="Proteomes" id="UP000785625"/>
    </source>
</evidence>
<evidence type="ECO:0000256" key="4">
    <source>
        <dbReference type="ARBA" id="ARBA00023163"/>
    </source>
</evidence>
<dbReference type="InterPro" id="IPR036388">
    <property type="entry name" value="WH-like_DNA-bd_sf"/>
</dbReference>
<reference evidence="6 7" key="1">
    <citation type="journal article" date="2021" name="Sci. Rep.">
        <title>The distribution of antibiotic resistance genes in chicken gut microbiota commensals.</title>
        <authorList>
            <person name="Juricova H."/>
            <person name="Matiasovicova J."/>
            <person name="Kubasova T."/>
            <person name="Cejkova D."/>
            <person name="Rychlik I."/>
        </authorList>
    </citation>
    <scope>NUCLEOTIDE SEQUENCE [LARGE SCALE GENOMIC DNA]</scope>
    <source>
        <strain evidence="6 7">An574</strain>
    </source>
</reference>
<evidence type="ECO:0000313" key="6">
    <source>
        <dbReference type="EMBL" id="MBM6939981.1"/>
    </source>
</evidence>
<feature type="domain" description="Sugar-binding" evidence="5">
    <location>
        <begin position="62"/>
        <end position="316"/>
    </location>
</feature>
<protein>
    <submittedName>
        <fullName evidence="6">Sugar-binding transcriptional regulator</fullName>
    </submittedName>
</protein>
<comment type="caution">
    <text evidence="6">The sequence shown here is derived from an EMBL/GenBank/DDBJ whole genome shotgun (WGS) entry which is preliminary data.</text>
</comment>
<keyword evidence="3" id="KW-0238">DNA-binding</keyword>
<organism evidence="6 7">
    <name type="scientific">Limosilactobacillus coleohominis</name>
    <dbReference type="NCBI Taxonomy" id="181675"/>
    <lineage>
        <taxon>Bacteria</taxon>
        <taxon>Bacillati</taxon>
        <taxon>Bacillota</taxon>
        <taxon>Bacilli</taxon>
        <taxon>Lactobacillales</taxon>
        <taxon>Lactobacillaceae</taxon>
        <taxon>Limosilactobacillus</taxon>
    </lineage>
</organism>
<dbReference type="EMBL" id="JACJKU010000003">
    <property type="protein sequence ID" value="MBM6939981.1"/>
    <property type="molecule type" value="Genomic_DNA"/>
</dbReference>
<evidence type="ECO:0000256" key="3">
    <source>
        <dbReference type="ARBA" id="ARBA00023125"/>
    </source>
</evidence>
<dbReference type="RefSeq" id="WP_204784440.1">
    <property type="nucleotide sequence ID" value="NZ_CALVGD010000088.1"/>
</dbReference>
<evidence type="ECO:0000256" key="1">
    <source>
        <dbReference type="ARBA" id="ARBA00010466"/>
    </source>
</evidence>
<dbReference type="InterPro" id="IPR037171">
    <property type="entry name" value="NagB/RpiA_transferase-like"/>
</dbReference>
<sequence length="317" mass="35206">MPLTSKNNAQLKTAVQVSRLYYIDKISQTAIAKKLKLSRPTISRLLQLAQDQQIVQIKINNPFEEASDLPNELASKYGLQKVLIADQIGDSYASILDQIGQIGAQYLGQVVRDNDIIGLTWGTTMASIARYLQPSSHQNVQTVYLKGTVSNSTHNNYSSIITQRFNSAFHTQTEILPVPVIFDNQKTRDLVLQDQFIKRIIQKGKDAQIALFTVGTTRPDAMLFQLGYFNQKQTAFLEEHAVGDILSQFIDRDGQLASPKIAQRTVSLSLDELKHKRQSILAAGGIEKVPAIHAALVGGYANVLITDIRSAEKLLEM</sequence>
<comment type="similarity">
    <text evidence="1">Belongs to the SorC transcriptional regulatory family.</text>
</comment>
<dbReference type="Gene3D" id="3.40.50.1360">
    <property type="match status" value="1"/>
</dbReference>
<keyword evidence="7" id="KW-1185">Reference proteome</keyword>
<evidence type="ECO:0000256" key="2">
    <source>
        <dbReference type="ARBA" id="ARBA00023015"/>
    </source>
</evidence>
<dbReference type="SUPFAM" id="SSF100950">
    <property type="entry name" value="NagB/RpiA/CoA transferase-like"/>
    <property type="match status" value="1"/>
</dbReference>
<dbReference type="PANTHER" id="PTHR34294">
    <property type="entry name" value="TRANSCRIPTIONAL REGULATOR-RELATED"/>
    <property type="match status" value="1"/>
</dbReference>
<dbReference type="InterPro" id="IPR007324">
    <property type="entry name" value="Sugar-bd_dom_put"/>
</dbReference>
<dbReference type="InterPro" id="IPR051054">
    <property type="entry name" value="SorC_transcr_regulators"/>
</dbReference>
<name>A0ABS2GVR8_9LACO</name>
<gene>
    <name evidence="6" type="ORF">H5975_00500</name>
</gene>
<accession>A0ABS2GVR8</accession>
<evidence type="ECO:0000259" key="5">
    <source>
        <dbReference type="Pfam" id="PF04198"/>
    </source>
</evidence>
<keyword evidence="4" id="KW-0804">Transcription</keyword>
<keyword evidence="2" id="KW-0805">Transcription regulation</keyword>
<dbReference type="Pfam" id="PF04198">
    <property type="entry name" value="Sugar-bind"/>
    <property type="match status" value="1"/>
</dbReference>
<dbReference type="Gene3D" id="1.10.10.10">
    <property type="entry name" value="Winged helix-like DNA-binding domain superfamily/Winged helix DNA-binding domain"/>
    <property type="match status" value="1"/>
</dbReference>
<proteinExistence type="inferred from homology"/>
<dbReference type="PANTHER" id="PTHR34294:SF1">
    <property type="entry name" value="TRANSCRIPTIONAL REGULATOR LSRR"/>
    <property type="match status" value="1"/>
</dbReference>
<dbReference type="Proteomes" id="UP000785625">
    <property type="component" value="Unassembled WGS sequence"/>
</dbReference>